<protein>
    <recommendedName>
        <fullName evidence="3">Transposase</fullName>
    </recommendedName>
</protein>
<feature type="non-terminal residue" evidence="1">
    <location>
        <position position="62"/>
    </location>
</feature>
<name>A0A1I4D1K2_9HYPH</name>
<accession>A0A1I4D1K2</accession>
<dbReference type="EMBL" id="FOSN01000032">
    <property type="protein sequence ID" value="SFK86056.1"/>
    <property type="molecule type" value="Genomic_DNA"/>
</dbReference>
<gene>
    <name evidence="1" type="ORF">SAMN05444581_1321</name>
</gene>
<proteinExistence type="predicted"/>
<organism evidence="1 2">
    <name type="scientific">Methylocapsa palsarum</name>
    <dbReference type="NCBI Taxonomy" id="1612308"/>
    <lineage>
        <taxon>Bacteria</taxon>
        <taxon>Pseudomonadati</taxon>
        <taxon>Pseudomonadota</taxon>
        <taxon>Alphaproteobacteria</taxon>
        <taxon>Hyphomicrobiales</taxon>
        <taxon>Beijerinckiaceae</taxon>
        <taxon>Methylocapsa</taxon>
    </lineage>
</organism>
<evidence type="ECO:0000313" key="1">
    <source>
        <dbReference type="EMBL" id="SFK86056.1"/>
    </source>
</evidence>
<keyword evidence="2" id="KW-1185">Reference proteome</keyword>
<dbReference type="STRING" id="1612308.SAMN05444581_1321"/>
<reference evidence="1 2" key="1">
    <citation type="submission" date="2016-10" db="EMBL/GenBank/DDBJ databases">
        <authorList>
            <person name="de Groot N.N."/>
        </authorList>
    </citation>
    <scope>NUCLEOTIDE SEQUENCE [LARGE SCALE GENOMIC DNA]</scope>
    <source>
        <strain evidence="1 2">NE2</strain>
    </source>
</reference>
<evidence type="ECO:0000313" key="2">
    <source>
        <dbReference type="Proteomes" id="UP000198755"/>
    </source>
</evidence>
<dbReference type="AlphaFoldDB" id="A0A1I4D1K2"/>
<sequence length="62" mass="6774">MLTAVELALKAGAPTKTHILNLLHRLVDGKPMDTPPIKAPQALTLTTEPQANVERYDALRKT</sequence>
<dbReference type="Proteomes" id="UP000198755">
    <property type="component" value="Unassembled WGS sequence"/>
</dbReference>
<evidence type="ECO:0008006" key="3">
    <source>
        <dbReference type="Google" id="ProtNLM"/>
    </source>
</evidence>